<accession>A0A915IF53</accession>
<dbReference type="WBParaSite" id="nRc.2.0.1.t12821-RA">
    <property type="protein sequence ID" value="nRc.2.0.1.t12821-RA"/>
    <property type="gene ID" value="nRc.2.0.1.g12821"/>
</dbReference>
<dbReference type="AlphaFoldDB" id="A0A915IF53"/>
<protein>
    <submittedName>
        <fullName evidence="2">Uncharacterized protein</fullName>
    </submittedName>
</protein>
<evidence type="ECO:0000313" key="1">
    <source>
        <dbReference type="Proteomes" id="UP000887565"/>
    </source>
</evidence>
<dbReference type="Proteomes" id="UP000887565">
    <property type="component" value="Unplaced"/>
</dbReference>
<name>A0A915IF53_ROMCU</name>
<sequence>MTPPIDLNFIRLICTCLFRRNGTEFNRRKVIERKGNFRSVRLEFIKLLTTRSVTSERQLIRDL</sequence>
<evidence type="ECO:0000313" key="2">
    <source>
        <dbReference type="WBParaSite" id="nRc.2.0.1.t12821-RA"/>
    </source>
</evidence>
<keyword evidence="1" id="KW-1185">Reference proteome</keyword>
<organism evidence="1 2">
    <name type="scientific">Romanomermis culicivorax</name>
    <name type="common">Nematode worm</name>
    <dbReference type="NCBI Taxonomy" id="13658"/>
    <lineage>
        <taxon>Eukaryota</taxon>
        <taxon>Metazoa</taxon>
        <taxon>Ecdysozoa</taxon>
        <taxon>Nematoda</taxon>
        <taxon>Enoplea</taxon>
        <taxon>Dorylaimia</taxon>
        <taxon>Mermithida</taxon>
        <taxon>Mermithoidea</taxon>
        <taxon>Mermithidae</taxon>
        <taxon>Romanomermis</taxon>
    </lineage>
</organism>
<proteinExistence type="predicted"/>
<reference evidence="2" key="1">
    <citation type="submission" date="2022-11" db="UniProtKB">
        <authorList>
            <consortium name="WormBaseParasite"/>
        </authorList>
    </citation>
    <scope>IDENTIFICATION</scope>
</reference>